<dbReference type="VEuPathDB" id="VectorBase:HLOH_062574"/>
<evidence type="ECO:0000256" key="1">
    <source>
        <dbReference type="SAM" id="Phobius"/>
    </source>
</evidence>
<organism evidence="2 3">
    <name type="scientific">Haemaphysalis longicornis</name>
    <name type="common">Bush tick</name>
    <dbReference type="NCBI Taxonomy" id="44386"/>
    <lineage>
        <taxon>Eukaryota</taxon>
        <taxon>Metazoa</taxon>
        <taxon>Ecdysozoa</taxon>
        <taxon>Arthropoda</taxon>
        <taxon>Chelicerata</taxon>
        <taxon>Arachnida</taxon>
        <taxon>Acari</taxon>
        <taxon>Parasitiformes</taxon>
        <taxon>Ixodida</taxon>
        <taxon>Ixodoidea</taxon>
        <taxon>Ixodidae</taxon>
        <taxon>Haemaphysalinae</taxon>
        <taxon>Haemaphysalis</taxon>
    </lineage>
</organism>
<comment type="caution">
    <text evidence="2">The sequence shown here is derived from an EMBL/GenBank/DDBJ whole genome shotgun (WGS) entry which is preliminary data.</text>
</comment>
<keyword evidence="1" id="KW-0472">Membrane</keyword>
<keyword evidence="1" id="KW-1133">Transmembrane helix</keyword>
<evidence type="ECO:0000313" key="3">
    <source>
        <dbReference type="Proteomes" id="UP000821853"/>
    </source>
</evidence>
<reference evidence="2 3" key="1">
    <citation type="journal article" date="2020" name="Cell">
        <title>Large-Scale Comparative Analyses of Tick Genomes Elucidate Their Genetic Diversity and Vector Capacities.</title>
        <authorList>
            <consortium name="Tick Genome and Microbiome Consortium (TIGMIC)"/>
            <person name="Jia N."/>
            <person name="Wang J."/>
            <person name="Shi W."/>
            <person name="Du L."/>
            <person name="Sun Y."/>
            <person name="Zhan W."/>
            <person name="Jiang J.F."/>
            <person name="Wang Q."/>
            <person name="Zhang B."/>
            <person name="Ji P."/>
            <person name="Bell-Sakyi L."/>
            <person name="Cui X.M."/>
            <person name="Yuan T.T."/>
            <person name="Jiang B.G."/>
            <person name="Yang W.F."/>
            <person name="Lam T.T."/>
            <person name="Chang Q.C."/>
            <person name="Ding S.J."/>
            <person name="Wang X.J."/>
            <person name="Zhu J.G."/>
            <person name="Ruan X.D."/>
            <person name="Zhao L."/>
            <person name="Wei J.T."/>
            <person name="Ye R.Z."/>
            <person name="Que T.C."/>
            <person name="Du C.H."/>
            <person name="Zhou Y.H."/>
            <person name="Cheng J.X."/>
            <person name="Dai P.F."/>
            <person name="Guo W.B."/>
            <person name="Han X.H."/>
            <person name="Huang E.J."/>
            <person name="Li L.F."/>
            <person name="Wei W."/>
            <person name="Gao Y.C."/>
            <person name="Liu J.Z."/>
            <person name="Shao H.Z."/>
            <person name="Wang X."/>
            <person name="Wang C.C."/>
            <person name="Yang T.C."/>
            <person name="Huo Q.B."/>
            <person name="Li W."/>
            <person name="Chen H.Y."/>
            <person name="Chen S.E."/>
            <person name="Zhou L.G."/>
            <person name="Ni X.B."/>
            <person name="Tian J.H."/>
            <person name="Sheng Y."/>
            <person name="Liu T."/>
            <person name="Pan Y.S."/>
            <person name="Xia L.Y."/>
            <person name="Li J."/>
            <person name="Zhao F."/>
            <person name="Cao W.C."/>
        </authorList>
    </citation>
    <scope>NUCLEOTIDE SEQUENCE [LARGE SCALE GENOMIC DNA]</scope>
    <source>
        <strain evidence="2">HaeL-2018</strain>
    </source>
</reference>
<keyword evidence="3" id="KW-1185">Reference proteome</keyword>
<evidence type="ECO:0000313" key="2">
    <source>
        <dbReference type="EMBL" id="KAH9368159.1"/>
    </source>
</evidence>
<feature type="transmembrane region" description="Helical" evidence="1">
    <location>
        <begin position="43"/>
        <end position="66"/>
    </location>
</feature>
<dbReference type="AlphaFoldDB" id="A0A9J6FZJ2"/>
<name>A0A9J6FZJ2_HAELO</name>
<sequence length="97" mass="10582">MFLFLSSNVAIYGLCAFVLSPQGHVSTKESIGKKQNRCWVTLFKIVIAAACTSGFLYQAVGVVLYFRSYPALVSSVFVHDAAEFPAVTICLSSWLVP</sequence>
<proteinExistence type="predicted"/>
<keyword evidence="1" id="KW-0812">Transmembrane</keyword>
<accession>A0A9J6FZJ2</accession>
<dbReference type="EMBL" id="JABSTR010000004">
    <property type="protein sequence ID" value="KAH9368159.1"/>
    <property type="molecule type" value="Genomic_DNA"/>
</dbReference>
<dbReference type="OrthoDB" id="6433504at2759"/>
<protein>
    <submittedName>
        <fullName evidence="2">Uncharacterized protein</fullName>
    </submittedName>
</protein>
<dbReference type="Proteomes" id="UP000821853">
    <property type="component" value="Chromosome 2"/>
</dbReference>
<gene>
    <name evidence="2" type="ORF">HPB48_022552</name>
</gene>